<accession>A0A2U9SCU7</accession>
<proteinExistence type="predicted"/>
<dbReference type="Pfam" id="PF08447">
    <property type="entry name" value="PAS_3"/>
    <property type="match status" value="2"/>
</dbReference>
<keyword evidence="5 12" id="KW-0418">Kinase</keyword>
<protein>
    <recommendedName>
        <fullName evidence="2">histidine kinase</fullName>
        <ecNumber evidence="2">2.7.13.3</ecNumber>
    </recommendedName>
</protein>
<dbReference type="GO" id="GO:0000155">
    <property type="term" value="F:phosphorelay sensor kinase activity"/>
    <property type="evidence" value="ECO:0007669"/>
    <property type="project" value="InterPro"/>
</dbReference>
<comment type="catalytic activity">
    <reaction evidence="1">
        <text>ATP + protein L-histidine = ADP + protein N-phospho-L-histidine.</text>
        <dbReference type="EC" id="2.7.13.3"/>
    </reaction>
</comment>
<dbReference type="Proteomes" id="UP000249605">
    <property type="component" value="Plasmid unnamed2"/>
</dbReference>
<dbReference type="EMBL" id="CP029832">
    <property type="protein sequence ID" value="AWU96647.1"/>
    <property type="molecule type" value="Genomic_DNA"/>
</dbReference>
<dbReference type="SMART" id="SM00387">
    <property type="entry name" value="HATPase_c"/>
    <property type="match status" value="1"/>
</dbReference>
<evidence type="ECO:0000259" key="9">
    <source>
        <dbReference type="PROSITE" id="PS50110"/>
    </source>
</evidence>
<dbReference type="InterPro" id="IPR013655">
    <property type="entry name" value="PAS_fold_3"/>
</dbReference>
<dbReference type="PROSITE" id="PS50112">
    <property type="entry name" value="PAS"/>
    <property type="match status" value="1"/>
</dbReference>
<feature type="domain" description="PAS" evidence="10">
    <location>
        <begin position="297"/>
        <end position="367"/>
    </location>
</feature>
<dbReference type="InterPro" id="IPR001789">
    <property type="entry name" value="Sig_transdc_resp-reg_receiver"/>
</dbReference>
<evidence type="ECO:0000256" key="4">
    <source>
        <dbReference type="ARBA" id="ARBA00022679"/>
    </source>
</evidence>
<feature type="domain" description="Response regulatory" evidence="9">
    <location>
        <begin position="696"/>
        <end position="806"/>
    </location>
</feature>
<dbReference type="InterPro" id="IPR011006">
    <property type="entry name" value="CheY-like_superfamily"/>
</dbReference>
<dbReference type="Gene3D" id="3.30.450.20">
    <property type="entry name" value="PAS domain"/>
    <property type="match status" value="3"/>
</dbReference>
<dbReference type="InterPro" id="IPR003594">
    <property type="entry name" value="HATPase_dom"/>
</dbReference>
<name>A0A2U9SCU7_9PROT</name>
<feature type="domain" description="Histidine kinase" evidence="8">
    <location>
        <begin position="453"/>
        <end position="676"/>
    </location>
</feature>
<evidence type="ECO:0000256" key="2">
    <source>
        <dbReference type="ARBA" id="ARBA00012438"/>
    </source>
</evidence>
<evidence type="ECO:0000313" key="13">
    <source>
        <dbReference type="Proteomes" id="UP000249605"/>
    </source>
</evidence>
<dbReference type="SUPFAM" id="SSF47384">
    <property type="entry name" value="Homodimeric domain of signal transducing histidine kinase"/>
    <property type="match status" value="1"/>
</dbReference>
<reference evidence="12 13" key="1">
    <citation type="submission" date="2018-06" db="EMBL/GenBank/DDBJ databases">
        <title>Complete genome sequencing of Azospirillum sp. M2T2B2.</title>
        <authorList>
            <person name="Heo J."/>
            <person name="Kim S.-J."/>
            <person name="Kwon S.-W."/>
            <person name="Anandham R."/>
        </authorList>
    </citation>
    <scope>NUCLEOTIDE SEQUENCE [LARGE SCALE GENOMIC DNA]</scope>
    <source>
        <strain evidence="12 13">M2T2B2</strain>
        <plasmid evidence="12 13">unnamed2</plasmid>
    </source>
</reference>
<dbReference type="InterPro" id="IPR000700">
    <property type="entry name" value="PAS-assoc_C"/>
</dbReference>
<dbReference type="SUPFAM" id="SSF52172">
    <property type="entry name" value="CheY-like"/>
    <property type="match status" value="1"/>
</dbReference>
<dbReference type="InterPro" id="IPR036890">
    <property type="entry name" value="HATPase_C_sf"/>
</dbReference>
<dbReference type="PRINTS" id="PR00344">
    <property type="entry name" value="BCTRLSENSOR"/>
</dbReference>
<organism evidence="12 13">
    <name type="scientific">Azospirillum ramasamyi</name>
    <dbReference type="NCBI Taxonomy" id="682998"/>
    <lineage>
        <taxon>Bacteria</taxon>
        <taxon>Pseudomonadati</taxon>
        <taxon>Pseudomonadota</taxon>
        <taxon>Alphaproteobacteria</taxon>
        <taxon>Rhodospirillales</taxon>
        <taxon>Azospirillaceae</taxon>
        <taxon>Azospirillum</taxon>
    </lineage>
</organism>
<dbReference type="InterPro" id="IPR001610">
    <property type="entry name" value="PAC"/>
</dbReference>
<dbReference type="NCBIfam" id="TIGR00229">
    <property type="entry name" value="sensory_box"/>
    <property type="match status" value="2"/>
</dbReference>
<feature type="domain" description="PAC" evidence="11">
    <location>
        <begin position="370"/>
        <end position="422"/>
    </location>
</feature>
<dbReference type="Pfam" id="PF02518">
    <property type="entry name" value="HATPase_c"/>
    <property type="match status" value="1"/>
</dbReference>
<feature type="modified residue" description="4-aspartylphosphate" evidence="6">
    <location>
        <position position="746"/>
    </location>
</feature>
<evidence type="ECO:0000256" key="5">
    <source>
        <dbReference type="ARBA" id="ARBA00022777"/>
    </source>
</evidence>
<evidence type="ECO:0000256" key="6">
    <source>
        <dbReference type="PROSITE-ProRule" id="PRU00169"/>
    </source>
</evidence>
<dbReference type="InterPro" id="IPR013656">
    <property type="entry name" value="PAS_4"/>
</dbReference>
<dbReference type="PANTHER" id="PTHR43304:SF1">
    <property type="entry name" value="PAC DOMAIN-CONTAINING PROTEIN"/>
    <property type="match status" value="1"/>
</dbReference>
<dbReference type="InterPro" id="IPR036097">
    <property type="entry name" value="HisK_dim/P_sf"/>
</dbReference>
<dbReference type="InterPro" id="IPR004358">
    <property type="entry name" value="Sig_transdc_His_kin-like_C"/>
</dbReference>
<sequence length="809" mass="87905">MAFLSGGAGELILAQDWTNTSLGPPELWPLPLKTIVGVMLGSAQPMFVVWGTERTLIYNTPYAEILADKHPLAMGKDFLDVWSEIRGDLEDIVAQAYRGEPVQMDDITLFMERRGYREEAHFSFSYSPLRVDVESVAGLFCACTEITERVMVQRRLMESEARARADAQRVQLALDAGAIIGTWFWHLPTDHVTADEQFARSFGLSPEVCRTGLGIEQVIATVHPDDKPGLMVAIAEVLEHGGAYAHQYRVLRQDGRYHWIEANGRVEQAPDGTPLSFPGILIDVESRRAAETALRESEERFRAAVQAVNGILWTNNADGEMQGAQPGWSALTGQSYDEYRGYGWAKAVHPDDTQPTIDAWKAAVAEGRTFIYEHRVRRHDGVWRRFSIRAVPLIDAGGAIREWVGVHTDVTEQREAAAVLERSREELERLVQERTIQLVQAQKMEVVGQLSGGMAHDFNNLLQGIGGCLAVLDRYVPDGPPRRLFTAAEEAITRGAQLTHSLLAFARRQMLTPKPTRLLSLLESMQPLLERTLGGLIHFDIDVPADTAPVMVDPAQLESAILNLAINARDAMPQGGVLTLRAGNASIGRQGEPGHPADLAPGDYVAITLADTGTGMDEPTLARAFEPFFTTKDIGRGSGLGLSMVYGMAVQSGGGVAIASEAGKGTAVTIFIPRAMEDEAMAAPPSPAAKPASRRIVLLADDDHLVRTGASAVLEMLGYDVLAAASGAEALKVLQEAEAVDVMITDYAMPGMSGVALIREARRLAPGLPILLITGYADQPEGVERCTVLHKPFRPQALAEQLAILLSTG</sequence>
<dbReference type="EC" id="2.7.13.3" evidence="2"/>
<dbReference type="Gene3D" id="1.10.287.130">
    <property type="match status" value="1"/>
</dbReference>
<evidence type="ECO:0000256" key="1">
    <source>
        <dbReference type="ARBA" id="ARBA00000085"/>
    </source>
</evidence>
<dbReference type="PANTHER" id="PTHR43304">
    <property type="entry name" value="PHYTOCHROME-LIKE PROTEIN CPH1"/>
    <property type="match status" value="1"/>
</dbReference>
<evidence type="ECO:0000259" key="11">
    <source>
        <dbReference type="PROSITE" id="PS50113"/>
    </source>
</evidence>
<keyword evidence="12" id="KW-0614">Plasmid</keyword>
<keyword evidence="7" id="KW-0175">Coiled coil</keyword>
<dbReference type="InterPro" id="IPR005467">
    <property type="entry name" value="His_kinase_dom"/>
</dbReference>
<dbReference type="Gene3D" id="3.30.565.10">
    <property type="entry name" value="Histidine kinase-like ATPase, C-terminal domain"/>
    <property type="match status" value="1"/>
</dbReference>
<dbReference type="CDD" id="cd00130">
    <property type="entry name" value="PAS"/>
    <property type="match status" value="2"/>
</dbReference>
<dbReference type="InterPro" id="IPR052162">
    <property type="entry name" value="Sensor_kinase/Photoreceptor"/>
</dbReference>
<dbReference type="SUPFAM" id="SSF55785">
    <property type="entry name" value="PYP-like sensor domain (PAS domain)"/>
    <property type="match status" value="2"/>
</dbReference>
<dbReference type="PROSITE" id="PS50110">
    <property type="entry name" value="RESPONSE_REGULATORY"/>
    <property type="match status" value="1"/>
</dbReference>
<evidence type="ECO:0000256" key="7">
    <source>
        <dbReference type="SAM" id="Coils"/>
    </source>
</evidence>
<evidence type="ECO:0000259" key="10">
    <source>
        <dbReference type="PROSITE" id="PS50112"/>
    </source>
</evidence>
<gene>
    <name evidence="12" type="ORF">DM194_20310</name>
</gene>
<dbReference type="SMART" id="SM00086">
    <property type="entry name" value="PAC"/>
    <property type="match status" value="2"/>
</dbReference>
<dbReference type="RefSeq" id="WP_111069387.1">
    <property type="nucleotide sequence ID" value="NZ_CP029832.1"/>
</dbReference>
<dbReference type="KEGG" id="azm:DM194_20310"/>
<dbReference type="Gene3D" id="3.40.50.2300">
    <property type="match status" value="1"/>
</dbReference>
<dbReference type="PROSITE" id="PS50109">
    <property type="entry name" value="HIS_KIN"/>
    <property type="match status" value="1"/>
</dbReference>
<dbReference type="InterPro" id="IPR035965">
    <property type="entry name" value="PAS-like_dom_sf"/>
</dbReference>
<dbReference type="InterPro" id="IPR003661">
    <property type="entry name" value="HisK_dim/P_dom"/>
</dbReference>
<dbReference type="SMART" id="SM00448">
    <property type="entry name" value="REC"/>
    <property type="match status" value="1"/>
</dbReference>
<dbReference type="Pfam" id="PF08448">
    <property type="entry name" value="PAS_4"/>
    <property type="match status" value="1"/>
</dbReference>
<dbReference type="Pfam" id="PF00072">
    <property type="entry name" value="Response_reg"/>
    <property type="match status" value="1"/>
</dbReference>
<dbReference type="PROSITE" id="PS50113">
    <property type="entry name" value="PAC"/>
    <property type="match status" value="2"/>
</dbReference>
<geneLocation type="plasmid" evidence="12 13">
    <name>unnamed2</name>
</geneLocation>
<keyword evidence="3 6" id="KW-0597">Phosphoprotein</keyword>
<keyword evidence="13" id="KW-1185">Reference proteome</keyword>
<dbReference type="AlphaFoldDB" id="A0A2U9SCU7"/>
<dbReference type="SMART" id="SM00388">
    <property type="entry name" value="HisKA"/>
    <property type="match status" value="1"/>
</dbReference>
<feature type="coiled-coil region" evidence="7">
    <location>
        <begin position="410"/>
        <end position="444"/>
    </location>
</feature>
<dbReference type="SUPFAM" id="SSF55874">
    <property type="entry name" value="ATPase domain of HSP90 chaperone/DNA topoisomerase II/histidine kinase"/>
    <property type="match status" value="1"/>
</dbReference>
<evidence type="ECO:0000313" key="12">
    <source>
        <dbReference type="EMBL" id="AWU96647.1"/>
    </source>
</evidence>
<dbReference type="InterPro" id="IPR000014">
    <property type="entry name" value="PAS"/>
</dbReference>
<evidence type="ECO:0000256" key="3">
    <source>
        <dbReference type="ARBA" id="ARBA00022553"/>
    </source>
</evidence>
<dbReference type="FunFam" id="3.30.450.20:FF:000099">
    <property type="entry name" value="Sensory box sensor histidine kinase"/>
    <property type="match status" value="1"/>
</dbReference>
<keyword evidence="4" id="KW-0808">Transferase</keyword>
<feature type="domain" description="PAC" evidence="11">
    <location>
        <begin position="244"/>
        <end position="296"/>
    </location>
</feature>
<evidence type="ECO:0000259" key="8">
    <source>
        <dbReference type="PROSITE" id="PS50109"/>
    </source>
</evidence>
<dbReference type="SMART" id="SM00091">
    <property type="entry name" value="PAS"/>
    <property type="match status" value="2"/>
</dbReference>
<dbReference type="OrthoDB" id="9796100at2"/>